<dbReference type="InterPro" id="IPR036396">
    <property type="entry name" value="Cyt_P450_sf"/>
</dbReference>
<sequence>MELKLSSFVIPFSLLLMFHLLAKYYKQKNAYKLPPGPMKLPIIGNLHQIAALGSLPHRVFQQLARKYGPIVHLKLGEISAVVITSPNLAKEILKTHDVVFSNRAQLQSSHIMSYGAKDIAFSPCNDYWKQMRKICILELLSKKRVQTFAYIREDETRNFIKSIHSLQGSPVNLTKRIFSLVSSVLSRSAFGDKTEDQDEFVNVIRKAIESIGGLELADLFPSKKSIINMLSGAKSKSEKMHKNADKIMEIIVKKHQEKQKRKKEGNVKNNEQEHEDLVDVLLRIQEDGSLDVPITASNIKAVIFDVFAAGTDTTAATIIWAMSELMKNPSVMKKAQSELREACKGKEIISEIDIQELPYLKLVIKETLRLHSPNPLLIPRESTELTNIDGYDIPKKTKVMINVWAMARDPQHWNDAEMFIPERFDGNSIDYKGNNFEYLPFGAGRRICPGLSFGVAGIMLPLALLLYHFNWELPNNMKHEDLDMTELYGLAAERKNELCLIPTVYNDI</sequence>
<keyword evidence="4 8" id="KW-0479">Metal-binding</keyword>
<dbReference type="AlphaFoldDB" id="A0AAV0YRK6"/>
<dbReference type="PRINTS" id="PR00385">
    <property type="entry name" value="P450"/>
</dbReference>
<comment type="similarity">
    <text evidence="2 9">Belongs to the cytochrome P450 family.</text>
</comment>
<feature type="binding site" description="axial binding residue" evidence="8">
    <location>
        <position position="448"/>
    </location>
    <ligand>
        <name>heme</name>
        <dbReference type="ChEBI" id="CHEBI:30413"/>
    </ligand>
    <ligandPart>
        <name>Fe</name>
        <dbReference type="ChEBI" id="CHEBI:18248"/>
    </ligandPart>
</feature>
<keyword evidence="12" id="KW-1185">Reference proteome</keyword>
<keyword evidence="6 8" id="KW-0408">Iron</keyword>
<evidence type="ECO:0000256" key="4">
    <source>
        <dbReference type="ARBA" id="ARBA00022723"/>
    </source>
</evidence>
<keyword evidence="5 9" id="KW-0560">Oxidoreductase</keyword>
<evidence type="ECO:0008006" key="13">
    <source>
        <dbReference type="Google" id="ProtNLM"/>
    </source>
</evidence>
<dbReference type="Pfam" id="PF00067">
    <property type="entry name" value="p450"/>
    <property type="match status" value="1"/>
</dbReference>
<dbReference type="PANTHER" id="PTHR47953">
    <property type="entry name" value="OS08G0105600 PROTEIN"/>
    <property type="match status" value="1"/>
</dbReference>
<proteinExistence type="inferred from homology"/>
<dbReference type="GO" id="GO:0004497">
    <property type="term" value="F:monooxygenase activity"/>
    <property type="evidence" value="ECO:0007669"/>
    <property type="project" value="UniProtKB-KW"/>
</dbReference>
<dbReference type="PROSITE" id="PS00086">
    <property type="entry name" value="CYTOCHROME_P450"/>
    <property type="match status" value="1"/>
</dbReference>
<evidence type="ECO:0000256" key="10">
    <source>
        <dbReference type="SAM" id="Phobius"/>
    </source>
</evidence>
<dbReference type="InterPro" id="IPR002401">
    <property type="entry name" value="Cyt_P450_E_grp-I"/>
</dbReference>
<dbReference type="GO" id="GO:0020037">
    <property type="term" value="F:heme binding"/>
    <property type="evidence" value="ECO:0007669"/>
    <property type="project" value="InterPro"/>
</dbReference>
<dbReference type="InterPro" id="IPR017972">
    <property type="entry name" value="Cyt_P450_CS"/>
</dbReference>
<evidence type="ECO:0000313" key="12">
    <source>
        <dbReference type="Proteomes" id="UP001157006"/>
    </source>
</evidence>
<dbReference type="Gene3D" id="1.10.630.10">
    <property type="entry name" value="Cytochrome P450"/>
    <property type="match status" value="1"/>
</dbReference>
<evidence type="ECO:0000313" key="11">
    <source>
        <dbReference type="EMBL" id="CAI8588760.1"/>
    </source>
</evidence>
<evidence type="ECO:0000256" key="5">
    <source>
        <dbReference type="ARBA" id="ARBA00023002"/>
    </source>
</evidence>
<evidence type="ECO:0000256" key="2">
    <source>
        <dbReference type="ARBA" id="ARBA00010617"/>
    </source>
</evidence>
<evidence type="ECO:0000256" key="9">
    <source>
        <dbReference type="RuleBase" id="RU000461"/>
    </source>
</evidence>
<dbReference type="Proteomes" id="UP001157006">
    <property type="component" value="Chromosome 1L"/>
</dbReference>
<dbReference type="InterPro" id="IPR052306">
    <property type="entry name" value="CYP450_71D"/>
</dbReference>
<reference evidence="11 12" key="1">
    <citation type="submission" date="2023-01" db="EMBL/GenBank/DDBJ databases">
        <authorList>
            <person name="Kreplak J."/>
        </authorList>
    </citation>
    <scope>NUCLEOTIDE SEQUENCE [LARGE SCALE GENOMIC DNA]</scope>
</reference>
<protein>
    <recommendedName>
        <fullName evidence="13">Cytochrome P450</fullName>
    </recommendedName>
</protein>
<organism evidence="11 12">
    <name type="scientific">Vicia faba</name>
    <name type="common">Broad bean</name>
    <name type="synonym">Faba vulgaris</name>
    <dbReference type="NCBI Taxonomy" id="3906"/>
    <lineage>
        <taxon>Eukaryota</taxon>
        <taxon>Viridiplantae</taxon>
        <taxon>Streptophyta</taxon>
        <taxon>Embryophyta</taxon>
        <taxon>Tracheophyta</taxon>
        <taxon>Spermatophyta</taxon>
        <taxon>Magnoliopsida</taxon>
        <taxon>eudicotyledons</taxon>
        <taxon>Gunneridae</taxon>
        <taxon>Pentapetalae</taxon>
        <taxon>rosids</taxon>
        <taxon>fabids</taxon>
        <taxon>Fabales</taxon>
        <taxon>Fabaceae</taxon>
        <taxon>Papilionoideae</taxon>
        <taxon>50 kb inversion clade</taxon>
        <taxon>NPAAA clade</taxon>
        <taxon>Hologalegina</taxon>
        <taxon>IRL clade</taxon>
        <taxon>Fabeae</taxon>
        <taxon>Vicia</taxon>
    </lineage>
</organism>
<keyword evidence="10" id="KW-0812">Transmembrane</keyword>
<name>A0AAV0YRK6_VICFA</name>
<dbReference type="InterPro" id="IPR001128">
    <property type="entry name" value="Cyt_P450"/>
</dbReference>
<keyword evidence="10" id="KW-1133">Transmembrane helix</keyword>
<evidence type="ECO:0000256" key="6">
    <source>
        <dbReference type="ARBA" id="ARBA00023004"/>
    </source>
</evidence>
<dbReference type="EMBL" id="OX451736">
    <property type="protein sequence ID" value="CAI8588760.1"/>
    <property type="molecule type" value="Genomic_DNA"/>
</dbReference>
<keyword evidence="7 9" id="KW-0503">Monooxygenase</keyword>
<gene>
    <name evidence="11" type="ORF">VFH_I363360</name>
</gene>
<dbReference type="CDD" id="cd11072">
    <property type="entry name" value="CYP71-like"/>
    <property type="match status" value="1"/>
</dbReference>
<dbReference type="FunFam" id="1.10.630.10:FF:000008">
    <property type="entry name" value="Cytochrome P450 71D8"/>
    <property type="match status" value="1"/>
</dbReference>
<evidence type="ECO:0000256" key="3">
    <source>
        <dbReference type="ARBA" id="ARBA00022617"/>
    </source>
</evidence>
<evidence type="ECO:0000256" key="7">
    <source>
        <dbReference type="ARBA" id="ARBA00023033"/>
    </source>
</evidence>
<keyword evidence="3 8" id="KW-0349">Heme</keyword>
<feature type="transmembrane region" description="Helical" evidence="10">
    <location>
        <begin position="450"/>
        <end position="469"/>
    </location>
</feature>
<dbReference type="PRINTS" id="PR00463">
    <property type="entry name" value="EP450I"/>
</dbReference>
<dbReference type="GO" id="GO:0016705">
    <property type="term" value="F:oxidoreductase activity, acting on paired donors, with incorporation or reduction of molecular oxygen"/>
    <property type="evidence" value="ECO:0007669"/>
    <property type="project" value="InterPro"/>
</dbReference>
<evidence type="ECO:0000256" key="8">
    <source>
        <dbReference type="PIRSR" id="PIRSR602401-1"/>
    </source>
</evidence>
<dbReference type="SUPFAM" id="SSF48264">
    <property type="entry name" value="Cytochrome P450"/>
    <property type="match status" value="1"/>
</dbReference>
<accession>A0AAV0YRK6</accession>
<comment type="cofactor">
    <cofactor evidence="1 8">
        <name>heme</name>
        <dbReference type="ChEBI" id="CHEBI:30413"/>
    </cofactor>
</comment>
<dbReference type="GO" id="GO:0005506">
    <property type="term" value="F:iron ion binding"/>
    <property type="evidence" value="ECO:0007669"/>
    <property type="project" value="InterPro"/>
</dbReference>
<dbReference type="PANTHER" id="PTHR47953:SF16">
    <property type="entry name" value="CYTOCHROME P450 71D8"/>
    <property type="match status" value="1"/>
</dbReference>
<evidence type="ECO:0000256" key="1">
    <source>
        <dbReference type="ARBA" id="ARBA00001971"/>
    </source>
</evidence>
<keyword evidence="10" id="KW-0472">Membrane</keyword>